<protein>
    <submittedName>
        <fullName evidence="3">Uncharacterized protein</fullName>
    </submittedName>
</protein>
<dbReference type="AlphaFoldDB" id="A0A484QFA6"/>
<reference evidence="3" key="1">
    <citation type="submission" date="2019-03" db="EMBL/GenBank/DDBJ databases">
        <authorList>
            <person name="Danneels B."/>
        </authorList>
    </citation>
    <scope>NUCLEOTIDE SEQUENCE</scope>
</reference>
<evidence type="ECO:0000256" key="1">
    <source>
        <dbReference type="SAM" id="MobiDB-lite"/>
    </source>
</evidence>
<gene>
    <name evidence="2" type="ORF">ANDO1_3148</name>
    <name evidence="3" type="ORF">ANDO2_3011</name>
</gene>
<feature type="compositionally biased region" description="Basic and acidic residues" evidence="1">
    <location>
        <begin position="1"/>
        <end position="14"/>
    </location>
</feature>
<evidence type="ECO:0000313" key="2">
    <source>
        <dbReference type="EMBL" id="VFR26873.1"/>
    </source>
</evidence>
<evidence type="ECO:0000313" key="3">
    <source>
        <dbReference type="EMBL" id="VFR36993.1"/>
    </source>
</evidence>
<proteinExistence type="predicted"/>
<sequence length="69" mass="7666">MRGPHGREHGEKRGAGRKKASGARRQDTGGKRNHGAQCSEAARRLVDSSLRENRVIQAMTQKVNENRSQ</sequence>
<accession>A0A484QFA6</accession>
<dbReference type="EMBL" id="CAADIB010000016">
    <property type="protein sequence ID" value="VFR36993.1"/>
    <property type="molecule type" value="Genomic_DNA"/>
</dbReference>
<dbReference type="EMBL" id="CAADHZ010000018">
    <property type="protein sequence ID" value="VFR26873.1"/>
    <property type="molecule type" value="Genomic_DNA"/>
</dbReference>
<name>A0A484QFA6_9ZZZZ</name>
<organism evidence="3">
    <name type="scientific">plant metagenome</name>
    <dbReference type="NCBI Taxonomy" id="1297885"/>
    <lineage>
        <taxon>unclassified sequences</taxon>
        <taxon>metagenomes</taxon>
        <taxon>organismal metagenomes</taxon>
    </lineage>
</organism>
<feature type="region of interest" description="Disordered" evidence="1">
    <location>
        <begin position="1"/>
        <end position="45"/>
    </location>
</feature>